<dbReference type="AlphaFoldDB" id="A0A0K9Q4U1"/>
<evidence type="ECO:0008006" key="5">
    <source>
        <dbReference type="Google" id="ProtNLM"/>
    </source>
</evidence>
<feature type="chain" id="PRO_5005528283" description="Transmembrane protein" evidence="2">
    <location>
        <begin position="26"/>
        <end position="75"/>
    </location>
</feature>
<organism evidence="3 4">
    <name type="scientific">Zostera marina</name>
    <name type="common">Eelgrass</name>
    <dbReference type="NCBI Taxonomy" id="29655"/>
    <lineage>
        <taxon>Eukaryota</taxon>
        <taxon>Viridiplantae</taxon>
        <taxon>Streptophyta</taxon>
        <taxon>Embryophyta</taxon>
        <taxon>Tracheophyta</taxon>
        <taxon>Spermatophyta</taxon>
        <taxon>Magnoliopsida</taxon>
        <taxon>Liliopsida</taxon>
        <taxon>Zosteraceae</taxon>
        <taxon>Zostera</taxon>
    </lineage>
</organism>
<evidence type="ECO:0000256" key="1">
    <source>
        <dbReference type="SAM" id="MobiDB-lite"/>
    </source>
</evidence>
<feature type="signal peptide" evidence="2">
    <location>
        <begin position="1"/>
        <end position="25"/>
    </location>
</feature>
<sequence length="75" mass="8625">MDFTRHQNLAFFFLLLLNFPLLCPAEYNPISGDMMKEKMVKLNDYTDPGSNPLHDPPTIPSPPSTPPPRLRRKMI</sequence>
<evidence type="ECO:0000313" key="3">
    <source>
        <dbReference type="EMBL" id="KMZ75480.1"/>
    </source>
</evidence>
<gene>
    <name evidence="3" type="ORF">ZOSMA_114G00770</name>
</gene>
<proteinExistence type="predicted"/>
<feature type="compositionally biased region" description="Pro residues" evidence="1">
    <location>
        <begin position="54"/>
        <end position="68"/>
    </location>
</feature>
<dbReference type="Proteomes" id="UP000036987">
    <property type="component" value="Unassembled WGS sequence"/>
</dbReference>
<keyword evidence="2" id="KW-0732">Signal</keyword>
<accession>A0A0K9Q4U1</accession>
<dbReference type="EMBL" id="LFYR01000167">
    <property type="protein sequence ID" value="KMZ75480.1"/>
    <property type="molecule type" value="Genomic_DNA"/>
</dbReference>
<protein>
    <recommendedName>
        <fullName evidence="5">Transmembrane protein</fullName>
    </recommendedName>
</protein>
<feature type="region of interest" description="Disordered" evidence="1">
    <location>
        <begin position="43"/>
        <end position="75"/>
    </location>
</feature>
<name>A0A0K9Q4U1_ZOSMR</name>
<reference evidence="4" key="1">
    <citation type="journal article" date="2016" name="Nature">
        <title>The genome of the seagrass Zostera marina reveals angiosperm adaptation to the sea.</title>
        <authorList>
            <person name="Olsen J.L."/>
            <person name="Rouze P."/>
            <person name="Verhelst B."/>
            <person name="Lin Y.-C."/>
            <person name="Bayer T."/>
            <person name="Collen J."/>
            <person name="Dattolo E."/>
            <person name="De Paoli E."/>
            <person name="Dittami S."/>
            <person name="Maumus F."/>
            <person name="Michel G."/>
            <person name="Kersting A."/>
            <person name="Lauritano C."/>
            <person name="Lohaus R."/>
            <person name="Toepel M."/>
            <person name="Tonon T."/>
            <person name="Vanneste K."/>
            <person name="Amirebrahimi M."/>
            <person name="Brakel J."/>
            <person name="Bostroem C."/>
            <person name="Chovatia M."/>
            <person name="Grimwood J."/>
            <person name="Jenkins J.W."/>
            <person name="Jueterbock A."/>
            <person name="Mraz A."/>
            <person name="Stam W.T."/>
            <person name="Tice H."/>
            <person name="Bornberg-Bauer E."/>
            <person name="Green P.J."/>
            <person name="Pearson G.A."/>
            <person name="Procaccini G."/>
            <person name="Duarte C.M."/>
            <person name="Schmutz J."/>
            <person name="Reusch T.B.H."/>
            <person name="Van de Peer Y."/>
        </authorList>
    </citation>
    <scope>NUCLEOTIDE SEQUENCE [LARGE SCALE GENOMIC DNA]</scope>
    <source>
        <strain evidence="4">cv. Finnish</strain>
    </source>
</reference>
<evidence type="ECO:0000313" key="4">
    <source>
        <dbReference type="Proteomes" id="UP000036987"/>
    </source>
</evidence>
<comment type="caution">
    <text evidence="3">The sequence shown here is derived from an EMBL/GenBank/DDBJ whole genome shotgun (WGS) entry which is preliminary data.</text>
</comment>
<evidence type="ECO:0000256" key="2">
    <source>
        <dbReference type="SAM" id="SignalP"/>
    </source>
</evidence>
<keyword evidence="4" id="KW-1185">Reference proteome</keyword>